<dbReference type="EMBL" id="GG674563">
    <property type="protein sequence ID" value="EER14090.1"/>
    <property type="molecule type" value="Genomic_DNA"/>
</dbReference>
<dbReference type="RefSeq" id="XP_002782295.1">
    <property type="nucleotide sequence ID" value="XM_002782249.1"/>
</dbReference>
<dbReference type="InterPro" id="IPR036396">
    <property type="entry name" value="Cyt_P450_sf"/>
</dbReference>
<accession>C5KN56</accession>
<dbReference type="GeneID" id="9059962"/>
<dbReference type="GO" id="GO:0020037">
    <property type="term" value="F:heme binding"/>
    <property type="evidence" value="ECO:0007669"/>
    <property type="project" value="InterPro"/>
</dbReference>
<keyword evidence="2" id="KW-1185">Reference proteome</keyword>
<dbReference type="GO" id="GO:0005506">
    <property type="term" value="F:iron ion binding"/>
    <property type="evidence" value="ECO:0007669"/>
    <property type="project" value="InterPro"/>
</dbReference>
<dbReference type="OrthoDB" id="428049at2759"/>
<dbReference type="InParanoid" id="C5KN56"/>
<gene>
    <name evidence="1" type="ORF">Pmar_PMAR020872</name>
</gene>
<name>C5KN56_PERM5</name>
<dbReference type="GO" id="GO:0016705">
    <property type="term" value="F:oxidoreductase activity, acting on paired donors, with incorporation or reduction of molecular oxygen"/>
    <property type="evidence" value="ECO:0007669"/>
    <property type="project" value="InterPro"/>
</dbReference>
<dbReference type="OMA" id="LSEGAMW"/>
<organism evidence="2">
    <name type="scientific">Perkinsus marinus (strain ATCC 50983 / TXsc)</name>
    <dbReference type="NCBI Taxonomy" id="423536"/>
    <lineage>
        <taxon>Eukaryota</taxon>
        <taxon>Sar</taxon>
        <taxon>Alveolata</taxon>
        <taxon>Perkinsozoa</taxon>
        <taxon>Perkinsea</taxon>
        <taxon>Perkinsida</taxon>
        <taxon>Perkinsidae</taxon>
        <taxon>Perkinsus</taxon>
    </lineage>
</organism>
<evidence type="ECO:0000313" key="2">
    <source>
        <dbReference type="Proteomes" id="UP000007800"/>
    </source>
</evidence>
<feature type="non-terminal residue" evidence="1">
    <location>
        <position position="78"/>
    </location>
</feature>
<feature type="non-terminal residue" evidence="1">
    <location>
        <position position="1"/>
    </location>
</feature>
<dbReference type="Pfam" id="PF00067">
    <property type="entry name" value="p450"/>
    <property type="match status" value="1"/>
</dbReference>
<evidence type="ECO:0008006" key="3">
    <source>
        <dbReference type="Google" id="ProtNLM"/>
    </source>
</evidence>
<dbReference type="Proteomes" id="UP000007800">
    <property type="component" value="Unassembled WGS sequence"/>
</dbReference>
<proteinExistence type="predicted"/>
<dbReference type="Gene3D" id="1.10.630.10">
    <property type="entry name" value="Cytochrome P450"/>
    <property type="match status" value="1"/>
</dbReference>
<dbReference type="AlphaFoldDB" id="C5KN56"/>
<reference evidence="1 2" key="1">
    <citation type="submission" date="2008-07" db="EMBL/GenBank/DDBJ databases">
        <authorList>
            <person name="El-Sayed N."/>
            <person name="Caler E."/>
            <person name="Inman J."/>
            <person name="Amedeo P."/>
            <person name="Hass B."/>
            <person name="Wortman J."/>
        </authorList>
    </citation>
    <scope>NUCLEOTIDE SEQUENCE [LARGE SCALE GENOMIC DNA]</scope>
    <source>
        <strain evidence="2">ATCC 50983 / TXsc</strain>
    </source>
</reference>
<evidence type="ECO:0000313" key="1">
    <source>
        <dbReference type="EMBL" id="EER14090.1"/>
    </source>
</evidence>
<dbReference type="InterPro" id="IPR001128">
    <property type="entry name" value="Cyt_P450"/>
</dbReference>
<dbReference type="GO" id="GO:0004497">
    <property type="term" value="F:monooxygenase activity"/>
    <property type="evidence" value="ECO:0007669"/>
    <property type="project" value="InterPro"/>
</dbReference>
<dbReference type="SUPFAM" id="SSF48264">
    <property type="entry name" value="Cytochrome P450"/>
    <property type="match status" value="1"/>
</dbReference>
<sequence length="78" mass="9039">TPTYQVLVVSDIPTFRDVMRRRPSEFSGMDVENFTGSKNMVLSEGAMWKKHRRIVSRPLNERNLNKFVPMIISLGEDL</sequence>
<protein>
    <recommendedName>
        <fullName evidence="3">Cytochrome p450</fullName>
    </recommendedName>
</protein>